<proteinExistence type="predicted"/>
<accession>A0A444WAC4</accession>
<dbReference type="AlphaFoldDB" id="A0A444WAC4"/>
<dbReference type="OrthoDB" id="9800604at2"/>
<evidence type="ECO:0000313" key="3">
    <source>
        <dbReference type="Proteomes" id="UP000289775"/>
    </source>
</evidence>
<gene>
    <name evidence="2" type="ORF">NU09_2354</name>
</gene>
<dbReference type="Gene3D" id="3.40.630.30">
    <property type="match status" value="1"/>
</dbReference>
<dbReference type="PANTHER" id="PTHR43617">
    <property type="entry name" value="L-AMINO ACID N-ACETYLTRANSFERASE"/>
    <property type="match status" value="1"/>
</dbReference>
<dbReference type="InterPro" id="IPR016181">
    <property type="entry name" value="Acyl_CoA_acyltransferase"/>
</dbReference>
<dbReference type="RefSeq" id="WP_129751458.1">
    <property type="nucleotide sequence ID" value="NZ_JUIW01000007.1"/>
</dbReference>
<organism evidence="2 3">
    <name type="scientific">Flavobacterium beibuense</name>
    <dbReference type="NCBI Taxonomy" id="657326"/>
    <lineage>
        <taxon>Bacteria</taxon>
        <taxon>Pseudomonadati</taxon>
        <taxon>Bacteroidota</taxon>
        <taxon>Flavobacteriia</taxon>
        <taxon>Flavobacteriales</taxon>
        <taxon>Flavobacteriaceae</taxon>
        <taxon>Flavobacterium</taxon>
    </lineage>
</organism>
<evidence type="ECO:0000313" key="2">
    <source>
        <dbReference type="EMBL" id="RYJ42568.1"/>
    </source>
</evidence>
<dbReference type="SUPFAM" id="SSF55729">
    <property type="entry name" value="Acyl-CoA N-acyltransferases (Nat)"/>
    <property type="match status" value="1"/>
</dbReference>
<dbReference type="PANTHER" id="PTHR43617:SF22">
    <property type="entry name" value="L-AMINO ACID N-ACETYLTRANSFERASE AAAT"/>
    <property type="match status" value="1"/>
</dbReference>
<dbReference type="Proteomes" id="UP000289775">
    <property type="component" value="Unassembled WGS sequence"/>
</dbReference>
<dbReference type="CDD" id="cd04301">
    <property type="entry name" value="NAT_SF"/>
    <property type="match status" value="1"/>
</dbReference>
<reference evidence="2 3" key="1">
    <citation type="submission" date="2014-12" db="EMBL/GenBank/DDBJ databases">
        <title>Genome sequence of Flavobacterium beibuense RSKm HC5.</title>
        <authorList>
            <person name="Kim J.F."/>
            <person name="Song J.Y."/>
            <person name="Kwak M.-J."/>
            <person name="Lee S.-W."/>
        </authorList>
    </citation>
    <scope>NUCLEOTIDE SEQUENCE [LARGE SCALE GENOMIC DNA]</scope>
    <source>
        <strain evidence="2 3">RSKm HC5</strain>
    </source>
</reference>
<dbReference type="InterPro" id="IPR000182">
    <property type="entry name" value="GNAT_dom"/>
</dbReference>
<protein>
    <submittedName>
        <fullName evidence="2">GCN5-related N-acetyltransferase</fullName>
    </submittedName>
</protein>
<dbReference type="EMBL" id="JUIW01000007">
    <property type="protein sequence ID" value="RYJ42568.1"/>
    <property type="molecule type" value="Genomic_DNA"/>
</dbReference>
<comment type="caution">
    <text evidence="2">The sequence shown here is derived from an EMBL/GenBank/DDBJ whole genome shotgun (WGS) entry which is preliminary data.</text>
</comment>
<keyword evidence="3" id="KW-1185">Reference proteome</keyword>
<sequence>MEIIKAGLNDFNLIHSLAENVWPQTYKNILTPQQIEYMFEMMYSQKAYNEQIEKKGHHFILIKDESGYLGFASYEPNYNNTPVTKIHKIYVLPETQGKGVGRAMIDEIAAIAKQKGNIRVSLNVNRFNKAVGFYENIGFVNTGQEDIDIGNGYLMEDFVMVKTL</sequence>
<feature type="domain" description="N-acetyltransferase" evidence="1">
    <location>
        <begin position="1"/>
        <end position="164"/>
    </location>
</feature>
<dbReference type="InterPro" id="IPR050276">
    <property type="entry name" value="MshD_Acetyltransferase"/>
</dbReference>
<dbReference type="Pfam" id="PF13673">
    <property type="entry name" value="Acetyltransf_10"/>
    <property type="match status" value="1"/>
</dbReference>
<dbReference type="PROSITE" id="PS51186">
    <property type="entry name" value="GNAT"/>
    <property type="match status" value="1"/>
</dbReference>
<dbReference type="GO" id="GO:0016747">
    <property type="term" value="F:acyltransferase activity, transferring groups other than amino-acyl groups"/>
    <property type="evidence" value="ECO:0007669"/>
    <property type="project" value="InterPro"/>
</dbReference>
<keyword evidence="2" id="KW-0808">Transferase</keyword>
<name>A0A444WAC4_9FLAO</name>
<evidence type="ECO:0000259" key="1">
    <source>
        <dbReference type="PROSITE" id="PS51186"/>
    </source>
</evidence>